<comment type="caution">
    <text evidence="4">The sequence shown here is derived from an EMBL/GenBank/DDBJ whole genome shotgun (WGS) entry which is preliminary data.</text>
</comment>
<dbReference type="PROSITE" id="PS50157">
    <property type="entry name" value="ZINC_FINGER_C2H2_2"/>
    <property type="match status" value="1"/>
</dbReference>
<keyword evidence="2" id="KW-0732">Signal</keyword>
<dbReference type="PANTHER" id="PTHR21385:SF0">
    <property type="entry name" value="RE51073P"/>
    <property type="match status" value="1"/>
</dbReference>
<dbReference type="GO" id="GO:0008270">
    <property type="term" value="F:zinc ion binding"/>
    <property type="evidence" value="ECO:0007669"/>
    <property type="project" value="UniProtKB-KW"/>
</dbReference>
<evidence type="ECO:0000256" key="1">
    <source>
        <dbReference type="PROSITE-ProRule" id="PRU00042"/>
    </source>
</evidence>
<feature type="signal peptide" evidence="2">
    <location>
        <begin position="1"/>
        <end position="27"/>
    </location>
</feature>
<keyword evidence="1" id="KW-0862">Zinc</keyword>
<dbReference type="InterPro" id="IPR013087">
    <property type="entry name" value="Znf_C2H2_type"/>
</dbReference>
<dbReference type="Proteomes" id="UP000813462">
    <property type="component" value="Unassembled WGS sequence"/>
</dbReference>
<accession>A0A978VD45</accession>
<proteinExistence type="predicted"/>
<feature type="chain" id="PRO_5036735823" description="C2H2-type domain-containing protein" evidence="2">
    <location>
        <begin position="28"/>
        <end position="308"/>
    </location>
</feature>
<evidence type="ECO:0000256" key="2">
    <source>
        <dbReference type="SAM" id="SignalP"/>
    </source>
</evidence>
<sequence length="308" mass="34972">MRKTTAAISSILLLVSLFLQQIVHVSSSSPLTQKNQDYEGSAASRTLKQEQEHAHQVHCSRERSRAAWKIIEEYLMPFVEREHYSISSKCRLHPDNDLFRDQEEHKIHFDINEWQCGYCKKSFRAEKFLDQHMDNRHHNLLNVNGSKCLADLCGALHCDHVMKTKSTKAKCNPAAVARNRHLCESLADSCFPIHQGPSASRLHELFLRQFCDAHSCSRKQKPFSRGGKVRLHSEANKCSLPGCFNTDYDAASTVLSSCLFAPKALGIINIDETTKDGNILPMPIGLALQQLLMVMFTTHKVVRQWSTK</sequence>
<feature type="domain" description="C2H2-type" evidence="3">
    <location>
        <begin position="114"/>
        <end position="137"/>
    </location>
</feature>
<evidence type="ECO:0000313" key="5">
    <source>
        <dbReference type="Proteomes" id="UP000813462"/>
    </source>
</evidence>
<dbReference type="EMBL" id="JAEACU010000005">
    <property type="protein sequence ID" value="KAH7528284.1"/>
    <property type="molecule type" value="Genomic_DNA"/>
</dbReference>
<dbReference type="GO" id="GO:0000976">
    <property type="term" value="F:transcription cis-regulatory region binding"/>
    <property type="evidence" value="ECO:0007669"/>
    <property type="project" value="TreeGrafter"/>
</dbReference>
<name>A0A978VD45_ZIZJJ</name>
<dbReference type="AlphaFoldDB" id="A0A978VD45"/>
<evidence type="ECO:0000259" key="3">
    <source>
        <dbReference type="PROSITE" id="PS50157"/>
    </source>
</evidence>
<protein>
    <recommendedName>
        <fullName evidence="3">C2H2-type domain-containing protein</fullName>
    </recommendedName>
</protein>
<evidence type="ECO:0000313" key="4">
    <source>
        <dbReference type="EMBL" id="KAH7528284.1"/>
    </source>
</evidence>
<organism evidence="4 5">
    <name type="scientific">Ziziphus jujuba var. spinosa</name>
    <dbReference type="NCBI Taxonomy" id="714518"/>
    <lineage>
        <taxon>Eukaryota</taxon>
        <taxon>Viridiplantae</taxon>
        <taxon>Streptophyta</taxon>
        <taxon>Embryophyta</taxon>
        <taxon>Tracheophyta</taxon>
        <taxon>Spermatophyta</taxon>
        <taxon>Magnoliopsida</taxon>
        <taxon>eudicotyledons</taxon>
        <taxon>Gunneridae</taxon>
        <taxon>Pentapetalae</taxon>
        <taxon>rosids</taxon>
        <taxon>fabids</taxon>
        <taxon>Rosales</taxon>
        <taxon>Rhamnaceae</taxon>
        <taxon>Paliureae</taxon>
        <taxon>Ziziphus</taxon>
    </lineage>
</organism>
<keyword evidence="1" id="KW-0863">Zinc-finger</keyword>
<reference evidence="4" key="1">
    <citation type="journal article" date="2021" name="Front. Plant Sci.">
        <title>Chromosome-Scale Genome Assembly for Chinese Sour Jujube and Insights Into Its Genome Evolution and Domestication Signature.</title>
        <authorList>
            <person name="Shen L.-Y."/>
            <person name="Luo H."/>
            <person name="Wang X.-L."/>
            <person name="Wang X.-M."/>
            <person name="Qiu X.-J."/>
            <person name="Liu H."/>
            <person name="Zhou S.-S."/>
            <person name="Jia K.-H."/>
            <person name="Nie S."/>
            <person name="Bao Y.-T."/>
            <person name="Zhang R.-G."/>
            <person name="Yun Q.-Z."/>
            <person name="Chai Y.-H."/>
            <person name="Lu J.-Y."/>
            <person name="Li Y."/>
            <person name="Zhao S.-W."/>
            <person name="Mao J.-F."/>
            <person name="Jia S.-G."/>
            <person name="Mao Y.-M."/>
        </authorList>
    </citation>
    <scope>NUCLEOTIDE SEQUENCE</scope>
    <source>
        <strain evidence="4">AT0</strain>
        <tissue evidence="4">Leaf</tissue>
    </source>
</reference>
<dbReference type="PANTHER" id="PTHR21385">
    <property type="entry name" value="ZINC FINGER PROTEIN-RELATED"/>
    <property type="match status" value="1"/>
</dbReference>
<keyword evidence="1" id="KW-0479">Metal-binding</keyword>
<gene>
    <name evidence="4" type="ORF">FEM48_Zijuj05G0056200</name>
</gene>